<sequence length="84" mass="10254">MTRENRHEITRNPTYYKQKQYARNLLLELNFQKSTKMEPTQAVWPKIPFAKITGLSSFTLDNFHRFVFLKENYKKKKKLKLKIF</sequence>
<name>A0A5D2CSY9_GOSDA</name>
<dbReference type="Proteomes" id="UP000323506">
    <property type="component" value="Chromosome D04"/>
</dbReference>
<dbReference type="AlphaFoldDB" id="A0A5D2CSY9"/>
<evidence type="ECO:0000313" key="2">
    <source>
        <dbReference type="Proteomes" id="UP000323506"/>
    </source>
</evidence>
<gene>
    <name evidence="1" type="ORF">ES288_D04G043500v1</name>
</gene>
<accession>A0A5D2CSY9</accession>
<proteinExistence type="predicted"/>
<evidence type="ECO:0000313" key="1">
    <source>
        <dbReference type="EMBL" id="TYG72709.1"/>
    </source>
</evidence>
<dbReference type="EMBL" id="CM017704">
    <property type="protein sequence ID" value="TYG72709.1"/>
    <property type="molecule type" value="Genomic_DNA"/>
</dbReference>
<keyword evidence="2" id="KW-1185">Reference proteome</keyword>
<protein>
    <submittedName>
        <fullName evidence="1">Uncharacterized protein</fullName>
    </submittedName>
</protein>
<organism evidence="1 2">
    <name type="scientific">Gossypium darwinii</name>
    <name type="common">Darwin's cotton</name>
    <name type="synonym">Gossypium barbadense var. darwinii</name>
    <dbReference type="NCBI Taxonomy" id="34276"/>
    <lineage>
        <taxon>Eukaryota</taxon>
        <taxon>Viridiplantae</taxon>
        <taxon>Streptophyta</taxon>
        <taxon>Embryophyta</taxon>
        <taxon>Tracheophyta</taxon>
        <taxon>Spermatophyta</taxon>
        <taxon>Magnoliopsida</taxon>
        <taxon>eudicotyledons</taxon>
        <taxon>Gunneridae</taxon>
        <taxon>Pentapetalae</taxon>
        <taxon>rosids</taxon>
        <taxon>malvids</taxon>
        <taxon>Malvales</taxon>
        <taxon>Malvaceae</taxon>
        <taxon>Malvoideae</taxon>
        <taxon>Gossypium</taxon>
    </lineage>
</organism>
<reference evidence="1 2" key="1">
    <citation type="submission" date="2019-06" db="EMBL/GenBank/DDBJ databases">
        <title>WGS assembly of Gossypium darwinii.</title>
        <authorList>
            <person name="Chen Z.J."/>
            <person name="Sreedasyam A."/>
            <person name="Ando A."/>
            <person name="Song Q."/>
            <person name="De L."/>
            <person name="Hulse-Kemp A."/>
            <person name="Ding M."/>
            <person name="Ye W."/>
            <person name="Kirkbride R."/>
            <person name="Jenkins J."/>
            <person name="Plott C."/>
            <person name="Lovell J."/>
            <person name="Lin Y.-M."/>
            <person name="Vaughn R."/>
            <person name="Liu B."/>
            <person name="Li W."/>
            <person name="Simpson S."/>
            <person name="Scheffler B."/>
            <person name="Saski C."/>
            <person name="Grover C."/>
            <person name="Hu G."/>
            <person name="Conover J."/>
            <person name="Carlson J."/>
            <person name="Shu S."/>
            <person name="Boston L."/>
            <person name="Williams M."/>
            <person name="Peterson D."/>
            <person name="Mcgee K."/>
            <person name="Jones D."/>
            <person name="Wendel J."/>
            <person name="Stelly D."/>
            <person name="Grimwood J."/>
            <person name="Schmutz J."/>
        </authorList>
    </citation>
    <scope>NUCLEOTIDE SEQUENCE [LARGE SCALE GENOMIC DNA]</scope>
    <source>
        <strain evidence="1">1808015.09</strain>
    </source>
</reference>